<dbReference type="InterPro" id="IPR002885">
    <property type="entry name" value="PPR_rpt"/>
</dbReference>
<reference evidence="3" key="1">
    <citation type="submission" date="2021-02" db="EMBL/GenBank/DDBJ databases">
        <authorList>
            <person name="Dougan E. K."/>
            <person name="Rhodes N."/>
            <person name="Thang M."/>
            <person name="Chan C."/>
        </authorList>
    </citation>
    <scope>NUCLEOTIDE SEQUENCE</scope>
</reference>
<dbReference type="PROSITE" id="PS51375">
    <property type="entry name" value="PPR"/>
    <property type="match status" value="1"/>
</dbReference>
<dbReference type="EMBL" id="CAJNDS010001112">
    <property type="protein sequence ID" value="CAE7247624.1"/>
    <property type="molecule type" value="Genomic_DNA"/>
</dbReference>
<evidence type="ECO:0008006" key="5">
    <source>
        <dbReference type="Google" id="ProtNLM"/>
    </source>
</evidence>
<evidence type="ECO:0000256" key="1">
    <source>
        <dbReference type="PROSITE-ProRule" id="PRU00708"/>
    </source>
</evidence>
<dbReference type="Proteomes" id="UP000604046">
    <property type="component" value="Unassembled WGS sequence"/>
</dbReference>
<gene>
    <name evidence="3" type="ORF">SNAT2548_LOCUS11897</name>
</gene>
<sequence>MHVGGLGVGAGLGIASDWPIEEGVEKPEWEAEAESVLWRVREVPVLEAHPVPERGQTFGHVEWSLRCAGSSASAKHGRLILRSGQGYDRSPGGREDVVQRSQSVEPLVPLVLDGWSREVDSEFQALAAVLREARGLTHLGPEIVGEVRLLVDQTPCISCIAAMAQFRAILPNVKVHCHFARLSTRRRSEREQSLPSVKRESLTYSIYEGVESAATMSGSEPSGGPCLDGALNVLRCGLREAGAEEELCDLLRLEPHAHVVRPSDRLPLSLMLPSSGAFHALIRLALKERRLGEALGLLEFMRRKGVPIFARTFEDLAMDVEMHPRKAVGFIAEMEASGLAASRRLVSAVLTRAVRYGGGGLAPAVLRLRCRQSVRVKRQADALPDPENLPMETSASDGRFRAGSSGHAPRLLYLQLPNSGAISSCISRSGHLAPRWAKALGVWAALRFYEEDARTPFRVLLTVAGIIRPSGAEALQEGALSLAAQRKVVSSLRQTGLLERMLTKRALTLEEAASVQLLEG</sequence>
<organism evidence="3 4">
    <name type="scientific">Symbiodinium natans</name>
    <dbReference type="NCBI Taxonomy" id="878477"/>
    <lineage>
        <taxon>Eukaryota</taxon>
        <taxon>Sar</taxon>
        <taxon>Alveolata</taxon>
        <taxon>Dinophyceae</taxon>
        <taxon>Suessiales</taxon>
        <taxon>Symbiodiniaceae</taxon>
        <taxon>Symbiodinium</taxon>
    </lineage>
</organism>
<comment type="caution">
    <text evidence="3">The sequence shown here is derived from an EMBL/GenBank/DDBJ whole genome shotgun (WGS) entry which is preliminary data.</text>
</comment>
<dbReference type="AlphaFoldDB" id="A0A812LM52"/>
<keyword evidence="4" id="KW-1185">Reference proteome</keyword>
<accession>A0A812LM52</accession>
<dbReference type="OrthoDB" id="421463at2759"/>
<feature type="repeat" description="PPR" evidence="1">
    <location>
        <begin position="274"/>
        <end position="308"/>
    </location>
</feature>
<proteinExistence type="predicted"/>
<evidence type="ECO:0000256" key="2">
    <source>
        <dbReference type="SAM" id="MobiDB-lite"/>
    </source>
</evidence>
<protein>
    <recommendedName>
        <fullName evidence="5">Pentatricopeptide repeat-containing protein</fullName>
    </recommendedName>
</protein>
<evidence type="ECO:0000313" key="4">
    <source>
        <dbReference type="Proteomes" id="UP000604046"/>
    </source>
</evidence>
<feature type="region of interest" description="Disordered" evidence="2">
    <location>
        <begin position="379"/>
        <end position="400"/>
    </location>
</feature>
<evidence type="ECO:0000313" key="3">
    <source>
        <dbReference type="EMBL" id="CAE7247624.1"/>
    </source>
</evidence>
<name>A0A812LM52_9DINO</name>